<dbReference type="Pfam" id="PF01928">
    <property type="entry name" value="CYTH"/>
    <property type="match status" value="1"/>
</dbReference>
<dbReference type="SMART" id="SM01118">
    <property type="entry name" value="CYTH"/>
    <property type="match status" value="1"/>
</dbReference>
<dbReference type="EC" id="4.6.1.1" evidence="1"/>
<name>A0A0H3ZTQ7_9VIBR</name>
<accession>A0A0H3ZTQ7</accession>
<dbReference type="InterPro" id="IPR033469">
    <property type="entry name" value="CYTH-like_dom_sf"/>
</dbReference>
<dbReference type="SUPFAM" id="SSF55154">
    <property type="entry name" value="CYTH-like phosphatases"/>
    <property type="match status" value="1"/>
</dbReference>
<dbReference type="GO" id="GO:0004016">
    <property type="term" value="F:adenylate cyclase activity"/>
    <property type="evidence" value="ECO:0007669"/>
    <property type="project" value="UniProtKB-EC"/>
</dbReference>
<organism evidence="1">
    <name type="scientific">Vibrio genomosp. F6</name>
    <dbReference type="NCBI Taxonomy" id="723172"/>
    <lineage>
        <taxon>Bacteria</taxon>
        <taxon>Pseudomonadati</taxon>
        <taxon>Pseudomonadota</taxon>
        <taxon>Gammaproteobacteria</taxon>
        <taxon>Vibrionales</taxon>
        <taxon>Vibrionaceae</taxon>
        <taxon>Vibrio</taxon>
    </lineage>
</organism>
<dbReference type="OrthoDB" id="8443111at2"/>
<dbReference type="PROSITE" id="PS51707">
    <property type="entry name" value="CYTH"/>
    <property type="match status" value="1"/>
</dbReference>
<dbReference type="PANTHER" id="PTHR21028">
    <property type="entry name" value="SI:CH211-156B7.4"/>
    <property type="match status" value="1"/>
</dbReference>
<evidence type="ECO:0000313" key="1">
    <source>
        <dbReference type="EMBL" id="AKN37254.1"/>
    </source>
</evidence>
<sequence>MNSDHFKGKYEVELKYRLRSKTEFLKALSHIPHEIMLQDNAESDWYFDTPDQLLQAQNKSLCIRTMEPSGIKLWIVKGPETDKCEATSITDADRAVSMLETMGYEVVLKAKKTRSIYFIGQFHITVDSLAGIGDFAEFAIMTDNESMLSIYKADLEALANQFNLTQASLQKKSYKEMFEGRGA</sequence>
<dbReference type="AlphaFoldDB" id="A0A0H3ZTQ7"/>
<dbReference type="Gene3D" id="2.40.320.10">
    <property type="entry name" value="Hypothetical Protein Pfu-838710-001"/>
    <property type="match status" value="1"/>
</dbReference>
<protein>
    <submittedName>
        <fullName evidence="1">Adenylate cyclase</fullName>
        <ecNumber evidence="1">4.6.1.1</ecNumber>
    </submittedName>
</protein>
<dbReference type="InterPro" id="IPR023577">
    <property type="entry name" value="CYTH_domain"/>
</dbReference>
<dbReference type="CDD" id="cd07890">
    <property type="entry name" value="CYTH-like_AC_IV-like"/>
    <property type="match status" value="1"/>
</dbReference>
<keyword evidence="1" id="KW-0456">Lyase</keyword>
<dbReference type="PANTHER" id="PTHR21028:SF2">
    <property type="entry name" value="CYTH DOMAIN-CONTAINING PROTEIN"/>
    <property type="match status" value="1"/>
</dbReference>
<proteinExistence type="predicted"/>
<dbReference type="EMBL" id="KP795527">
    <property type="protein sequence ID" value="AKN37254.1"/>
    <property type="molecule type" value="Genomic_DNA"/>
</dbReference>
<dbReference type="RefSeq" id="WP_113797758.1">
    <property type="nucleotide sequence ID" value="NZ_SYUT01000040.1"/>
</dbReference>
<dbReference type="InterPro" id="IPR008173">
    <property type="entry name" value="Adenylyl_cyclase_CyaB"/>
</dbReference>
<dbReference type="NCBIfam" id="TIGR00318">
    <property type="entry name" value="cyaB"/>
    <property type="match status" value="1"/>
</dbReference>
<reference evidence="1" key="1">
    <citation type="journal article" date="2015" name="MBio">
        <title>Eco-Evolutionary Dynamics of Episomes among Ecologically Cohesive Bacterial Populations.</title>
        <authorList>
            <person name="Xue H."/>
            <person name="Cordero O.X."/>
            <person name="Camas F.M."/>
            <person name="Trimble W."/>
            <person name="Meyer F."/>
            <person name="Guglielmini J."/>
            <person name="Rocha E.P."/>
            <person name="Polz M.F."/>
        </authorList>
    </citation>
    <scope>NUCLEOTIDE SEQUENCE</scope>
    <source>
        <strain evidence="1">FF_110</strain>
    </source>
</reference>